<evidence type="ECO:0000313" key="2">
    <source>
        <dbReference type="WBParaSite" id="ALUE_0001345401-mRNA-1"/>
    </source>
</evidence>
<reference evidence="2" key="1">
    <citation type="submission" date="2017-02" db="UniProtKB">
        <authorList>
            <consortium name="WormBaseParasite"/>
        </authorList>
    </citation>
    <scope>IDENTIFICATION</scope>
</reference>
<accession>A0A0M3I837</accession>
<protein>
    <submittedName>
        <fullName evidence="2">BHLH domain-containing protein</fullName>
    </submittedName>
</protein>
<dbReference type="WBParaSite" id="ALUE_0001345401-mRNA-1">
    <property type="protein sequence ID" value="ALUE_0001345401-mRNA-1"/>
    <property type="gene ID" value="ALUE_0001345401"/>
</dbReference>
<organism evidence="1 2">
    <name type="scientific">Ascaris lumbricoides</name>
    <name type="common">Giant roundworm</name>
    <dbReference type="NCBI Taxonomy" id="6252"/>
    <lineage>
        <taxon>Eukaryota</taxon>
        <taxon>Metazoa</taxon>
        <taxon>Ecdysozoa</taxon>
        <taxon>Nematoda</taxon>
        <taxon>Chromadorea</taxon>
        <taxon>Rhabditida</taxon>
        <taxon>Spirurina</taxon>
        <taxon>Ascaridomorpha</taxon>
        <taxon>Ascaridoidea</taxon>
        <taxon>Ascarididae</taxon>
        <taxon>Ascaris</taxon>
    </lineage>
</organism>
<keyword evidence="1" id="KW-1185">Reference proteome</keyword>
<name>A0A0M3I837_ASCLU</name>
<dbReference type="AlphaFoldDB" id="A0A0M3I837"/>
<proteinExistence type="predicted"/>
<sequence>MTTKSRRIYVSVIQGIQKEIPEIRIKSVSATDRRSSDTQRHEQAAKTIQAFYRKLKNTADKLHLVVVTIANIILCTVKGNLWDSDILFRAIHFMDVVMDILEKKLHNQLKLSSENTQNENWKHQEESGEDRP</sequence>
<evidence type="ECO:0000313" key="1">
    <source>
        <dbReference type="Proteomes" id="UP000036681"/>
    </source>
</evidence>
<dbReference type="Proteomes" id="UP000036681">
    <property type="component" value="Unplaced"/>
</dbReference>